<dbReference type="Proteomes" id="UP001054837">
    <property type="component" value="Unassembled WGS sequence"/>
</dbReference>
<proteinExistence type="predicted"/>
<name>A0AAV4VJA6_9ARAC</name>
<sequence length="92" mass="10368">MPSVLFGNDQLEADEELSTGGNVWHNLSLQITGFRTFHNSQRKEERQLCEILQLPSRASASSAQPLISAPRLYNFPWSYSGAMLQSSYADEF</sequence>
<organism evidence="1 2">
    <name type="scientific">Caerostris darwini</name>
    <dbReference type="NCBI Taxonomy" id="1538125"/>
    <lineage>
        <taxon>Eukaryota</taxon>
        <taxon>Metazoa</taxon>
        <taxon>Ecdysozoa</taxon>
        <taxon>Arthropoda</taxon>
        <taxon>Chelicerata</taxon>
        <taxon>Arachnida</taxon>
        <taxon>Araneae</taxon>
        <taxon>Araneomorphae</taxon>
        <taxon>Entelegynae</taxon>
        <taxon>Araneoidea</taxon>
        <taxon>Araneidae</taxon>
        <taxon>Caerostris</taxon>
    </lineage>
</organism>
<accession>A0AAV4VJA6</accession>
<gene>
    <name evidence="1" type="ORF">CDAR_259341</name>
</gene>
<protein>
    <submittedName>
        <fullName evidence="1">Uncharacterized protein</fullName>
    </submittedName>
</protein>
<evidence type="ECO:0000313" key="1">
    <source>
        <dbReference type="EMBL" id="GIY70417.1"/>
    </source>
</evidence>
<reference evidence="1 2" key="1">
    <citation type="submission" date="2021-06" db="EMBL/GenBank/DDBJ databases">
        <title>Caerostris darwini draft genome.</title>
        <authorList>
            <person name="Kono N."/>
            <person name="Arakawa K."/>
        </authorList>
    </citation>
    <scope>NUCLEOTIDE SEQUENCE [LARGE SCALE GENOMIC DNA]</scope>
</reference>
<evidence type="ECO:0000313" key="2">
    <source>
        <dbReference type="Proteomes" id="UP001054837"/>
    </source>
</evidence>
<keyword evidence="2" id="KW-1185">Reference proteome</keyword>
<dbReference type="AlphaFoldDB" id="A0AAV4VJA6"/>
<comment type="caution">
    <text evidence="1">The sequence shown here is derived from an EMBL/GenBank/DDBJ whole genome shotgun (WGS) entry which is preliminary data.</text>
</comment>
<dbReference type="EMBL" id="BPLQ01013163">
    <property type="protein sequence ID" value="GIY70417.1"/>
    <property type="molecule type" value="Genomic_DNA"/>
</dbReference>